<evidence type="ECO:0000256" key="6">
    <source>
        <dbReference type="ARBA" id="ARBA00022723"/>
    </source>
</evidence>
<feature type="compositionally biased region" description="Pro residues" evidence="12">
    <location>
        <begin position="408"/>
        <end position="417"/>
    </location>
</feature>
<keyword evidence="4" id="KW-0548">Nucleotidyltransferase</keyword>
<dbReference type="Gene3D" id="1.20.272.10">
    <property type="match status" value="1"/>
</dbReference>
<feature type="compositionally biased region" description="Low complexity" evidence="12">
    <location>
        <begin position="725"/>
        <end position="760"/>
    </location>
</feature>
<gene>
    <name evidence="14" type="ORF">ATJ97_1777</name>
</gene>
<dbReference type="GO" id="GO:0003887">
    <property type="term" value="F:DNA-directed DNA polymerase activity"/>
    <property type="evidence" value="ECO:0007669"/>
    <property type="project" value="UniProtKB-KW"/>
</dbReference>
<dbReference type="EMBL" id="PDJI01000004">
    <property type="protein sequence ID" value="PFG39278.1"/>
    <property type="molecule type" value="Genomic_DNA"/>
</dbReference>
<dbReference type="InterPro" id="IPR012763">
    <property type="entry name" value="DNA_pol_III_sug/sutau_N"/>
</dbReference>
<keyword evidence="6" id="KW-0479">Metal-binding</keyword>
<feature type="compositionally biased region" description="Low complexity" evidence="12">
    <location>
        <begin position="525"/>
        <end position="544"/>
    </location>
</feature>
<dbReference type="SUPFAM" id="SSF48019">
    <property type="entry name" value="post-AAA+ oligomerization domain-like"/>
    <property type="match status" value="1"/>
</dbReference>
<keyword evidence="15" id="KW-1185">Reference proteome</keyword>
<feature type="compositionally biased region" description="Basic and acidic residues" evidence="12">
    <location>
        <begin position="484"/>
        <end position="493"/>
    </location>
</feature>
<evidence type="ECO:0000256" key="4">
    <source>
        <dbReference type="ARBA" id="ARBA00022695"/>
    </source>
</evidence>
<dbReference type="Pfam" id="PF12169">
    <property type="entry name" value="DNA_pol3_gamma3"/>
    <property type="match status" value="1"/>
</dbReference>
<dbReference type="FunFam" id="3.40.50.300:FF:000014">
    <property type="entry name" value="DNA polymerase III subunit gamma/tau"/>
    <property type="match status" value="1"/>
</dbReference>
<evidence type="ECO:0000256" key="5">
    <source>
        <dbReference type="ARBA" id="ARBA00022705"/>
    </source>
</evidence>
<feature type="region of interest" description="Disordered" evidence="12">
    <location>
        <begin position="621"/>
        <end position="825"/>
    </location>
</feature>
<feature type="compositionally biased region" description="Low complexity" evidence="12">
    <location>
        <begin position="495"/>
        <end position="516"/>
    </location>
</feature>
<dbReference type="PANTHER" id="PTHR11669">
    <property type="entry name" value="REPLICATION FACTOR C / DNA POLYMERASE III GAMMA-TAU SUBUNIT"/>
    <property type="match status" value="1"/>
</dbReference>
<keyword evidence="8" id="KW-0862">Zinc</keyword>
<keyword evidence="5" id="KW-0235">DNA replication</keyword>
<evidence type="ECO:0000256" key="9">
    <source>
        <dbReference type="ARBA" id="ARBA00022840"/>
    </source>
</evidence>
<dbReference type="GO" id="GO:0046872">
    <property type="term" value="F:metal ion binding"/>
    <property type="evidence" value="ECO:0007669"/>
    <property type="project" value="UniProtKB-KW"/>
</dbReference>
<feature type="region of interest" description="Disordered" evidence="12">
    <location>
        <begin position="408"/>
        <end position="545"/>
    </location>
</feature>
<evidence type="ECO:0000256" key="3">
    <source>
        <dbReference type="ARBA" id="ARBA00022679"/>
    </source>
</evidence>
<comment type="similarity">
    <text evidence="1">Belongs to the DnaX/STICHEL family.</text>
</comment>
<dbReference type="AlphaFoldDB" id="A0A2A9EK50"/>
<reference evidence="14 15" key="1">
    <citation type="submission" date="2017-10" db="EMBL/GenBank/DDBJ databases">
        <title>Sequencing the genomes of 1000 actinobacteria strains.</title>
        <authorList>
            <person name="Klenk H.-P."/>
        </authorList>
    </citation>
    <scope>NUCLEOTIDE SEQUENCE [LARGE SCALE GENOMIC DNA]</scope>
    <source>
        <strain evidence="14 15">DSM 21838</strain>
    </source>
</reference>
<dbReference type="SUPFAM" id="SSF52540">
    <property type="entry name" value="P-loop containing nucleoside triphosphate hydrolases"/>
    <property type="match status" value="1"/>
</dbReference>
<sequence>MSTALYRRYRPETFQEVIGQEHVTEPLMAALRADRANHAYLFSGPRGCGKTTSARILARCLNCEQGPTDTPCGTCPSCVELARGGPGSLDVVEIDAASHNGVDDARELRERASFAPARDRYKIFILDEAHMVTAQGFNALLKLVEEPPAHIKFIFATTEPDKVIGTIRSRTHHYPFRLVPPEQLLTYLEQLCASEGVHVGGGVLPMVVRAGGGSVRDTLSVLDQLIAGAQDTGLDYERAVALLGYTDSALLDDVVDSLAARDGASLFRVVDRVIETGHDPRRFVEDLLQRVRDLVVIAMAGDHAAAALRGVPADQLERMRAQARHLGPAQLSRSADLVNDALTEMSGATSPRLQLELLCARLLLPGADGGDAGYGARLDRLERQLVDGGTSLPPAAPRPIREVAAPVTPPQVAPAPPAAAQSVPAPPATPAEQTPVPQPTPAAQTPVAQAPEPQTAPVAAGPVGEPAGEVAPASSAVSASQEAPEDHAARPHENAPGAQAGPGAPSAPAAQGAPAGRETPPPADRPAAPRAAAAPPAPEAGADAEMIRHRWPEVIDMLARLKRSTWALVKQNAQPGPVANGALRLIFSTPGLASTFRSGPHAEFVQRALVETLGVQLRVEGVVDDGGPGGGQSRPSAGPAPAGGTPVSAPTPSSAVADARSSWASPAPAQATTTGPATRYAGAPVAGAPRPGTAAPAAAGRGSAVHGTARPNQTGPGPAGPGPADPGSAAPGSAVGPTAGSAASAPTGVTAAAVPAGPGEPDYPLPPEPVDDDPGEPGYVRSAPSAPEASVRPAPERVHRPTVALADDTPSRDDPDAEGSGMVGAPLVAQVLGGTVIEEITVSADGPAAP</sequence>
<evidence type="ECO:0000313" key="14">
    <source>
        <dbReference type="EMBL" id="PFG39278.1"/>
    </source>
</evidence>
<evidence type="ECO:0000313" key="15">
    <source>
        <dbReference type="Proteomes" id="UP000222106"/>
    </source>
</evidence>
<organism evidence="14 15">
    <name type="scientific">Georgenia soli</name>
    <dbReference type="NCBI Taxonomy" id="638953"/>
    <lineage>
        <taxon>Bacteria</taxon>
        <taxon>Bacillati</taxon>
        <taxon>Actinomycetota</taxon>
        <taxon>Actinomycetes</taxon>
        <taxon>Micrococcales</taxon>
        <taxon>Bogoriellaceae</taxon>
        <taxon>Georgenia</taxon>
    </lineage>
</organism>
<dbReference type="Proteomes" id="UP000222106">
    <property type="component" value="Unassembled WGS sequence"/>
</dbReference>
<dbReference type="Pfam" id="PF13177">
    <property type="entry name" value="DNA_pol3_delta2"/>
    <property type="match status" value="1"/>
</dbReference>
<dbReference type="RefSeq" id="WP_098483412.1">
    <property type="nucleotide sequence ID" value="NZ_PDJI01000004.1"/>
</dbReference>
<proteinExistence type="inferred from homology"/>
<keyword evidence="3" id="KW-0808">Transferase</keyword>
<dbReference type="InterPro" id="IPR050238">
    <property type="entry name" value="DNA_Rep/Repair_Clamp_Loader"/>
</dbReference>
<evidence type="ECO:0000256" key="11">
    <source>
        <dbReference type="ARBA" id="ARBA00049244"/>
    </source>
</evidence>
<evidence type="ECO:0000256" key="7">
    <source>
        <dbReference type="ARBA" id="ARBA00022741"/>
    </source>
</evidence>
<feature type="compositionally biased region" description="Low complexity" evidence="12">
    <location>
        <begin position="633"/>
        <end position="705"/>
    </location>
</feature>
<evidence type="ECO:0000256" key="8">
    <source>
        <dbReference type="ARBA" id="ARBA00022833"/>
    </source>
</evidence>
<dbReference type="Gene3D" id="1.10.8.60">
    <property type="match status" value="1"/>
</dbReference>
<dbReference type="InterPro" id="IPR003593">
    <property type="entry name" value="AAA+_ATPase"/>
</dbReference>
<evidence type="ECO:0000259" key="13">
    <source>
        <dbReference type="SMART" id="SM00382"/>
    </source>
</evidence>
<dbReference type="Pfam" id="PF22608">
    <property type="entry name" value="DNAX_ATPase_lid"/>
    <property type="match status" value="1"/>
</dbReference>
<feature type="domain" description="AAA+ ATPase" evidence="13">
    <location>
        <begin position="36"/>
        <end position="177"/>
    </location>
</feature>
<dbReference type="EC" id="2.7.7.7" evidence="2"/>
<dbReference type="InterPro" id="IPR022754">
    <property type="entry name" value="DNA_pol_III_gamma-3"/>
</dbReference>
<dbReference type="CDD" id="cd00009">
    <property type="entry name" value="AAA"/>
    <property type="match status" value="1"/>
</dbReference>
<protein>
    <recommendedName>
        <fullName evidence="2">DNA-directed DNA polymerase</fullName>
        <ecNumber evidence="2">2.7.7.7</ecNumber>
    </recommendedName>
</protein>
<comment type="caution">
    <text evidence="14">The sequence shown here is derived from an EMBL/GenBank/DDBJ whole genome shotgun (WGS) entry which is preliminary data.</text>
</comment>
<comment type="catalytic activity">
    <reaction evidence="11">
        <text>DNA(n) + a 2'-deoxyribonucleoside 5'-triphosphate = DNA(n+1) + diphosphate</text>
        <dbReference type="Rhea" id="RHEA:22508"/>
        <dbReference type="Rhea" id="RHEA-COMP:17339"/>
        <dbReference type="Rhea" id="RHEA-COMP:17340"/>
        <dbReference type="ChEBI" id="CHEBI:33019"/>
        <dbReference type="ChEBI" id="CHEBI:61560"/>
        <dbReference type="ChEBI" id="CHEBI:173112"/>
        <dbReference type="EC" id="2.7.7.7"/>
    </reaction>
</comment>
<dbReference type="GO" id="GO:0006261">
    <property type="term" value="P:DNA-templated DNA replication"/>
    <property type="evidence" value="ECO:0007669"/>
    <property type="project" value="TreeGrafter"/>
</dbReference>
<evidence type="ECO:0000256" key="2">
    <source>
        <dbReference type="ARBA" id="ARBA00012417"/>
    </source>
</evidence>
<dbReference type="Gene3D" id="3.40.50.300">
    <property type="entry name" value="P-loop containing nucleotide triphosphate hydrolases"/>
    <property type="match status" value="1"/>
</dbReference>
<dbReference type="GO" id="GO:0005524">
    <property type="term" value="F:ATP binding"/>
    <property type="evidence" value="ECO:0007669"/>
    <property type="project" value="UniProtKB-KW"/>
</dbReference>
<evidence type="ECO:0000256" key="10">
    <source>
        <dbReference type="ARBA" id="ARBA00022932"/>
    </source>
</evidence>
<keyword evidence="10" id="KW-0239">DNA-directed DNA polymerase</keyword>
<name>A0A2A9EK50_9MICO</name>
<dbReference type="GO" id="GO:0003677">
    <property type="term" value="F:DNA binding"/>
    <property type="evidence" value="ECO:0007669"/>
    <property type="project" value="InterPro"/>
</dbReference>
<keyword evidence="7" id="KW-0547">Nucleotide-binding</keyword>
<dbReference type="NCBIfam" id="NF005846">
    <property type="entry name" value="PRK07764.1-6"/>
    <property type="match status" value="1"/>
</dbReference>
<evidence type="ECO:0000256" key="1">
    <source>
        <dbReference type="ARBA" id="ARBA00006360"/>
    </source>
</evidence>
<dbReference type="InterPro" id="IPR008921">
    <property type="entry name" value="DNA_pol3_clamp-load_cplx_C"/>
</dbReference>
<accession>A0A2A9EK50</accession>
<keyword evidence="9" id="KW-0067">ATP-binding</keyword>
<dbReference type="SMART" id="SM00382">
    <property type="entry name" value="AAA"/>
    <property type="match status" value="1"/>
</dbReference>
<dbReference type="InterPro" id="IPR045085">
    <property type="entry name" value="HLD_clamp_pol_III_gamma_tau"/>
</dbReference>
<dbReference type="InterPro" id="IPR027417">
    <property type="entry name" value="P-loop_NTPase"/>
</dbReference>
<evidence type="ECO:0000256" key="12">
    <source>
        <dbReference type="SAM" id="MobiDB-lite"/>
    </source>
</evidence>
<dbReference type="PANTHER" id="PTHR11669:SF0">
    <property type="entry name" value="PROTEIN STICHEL-LIKE 2"/>
    <property type="match status" value="1"/>
</dbReference>
<dbReference type="GO" id="GO:0009360">
    <property type="term" value="C:DNA polymerase III complex"/>
    <property type="evidence" value="ECO:0007669"/>
    <property type="project" value="InterPro"/>
</dbReference>
<dbReference type="OrthoDB" id="9810148at2"/>
<feature type="compositionally biased region" description="Low complexity" evidence="12">
    <location>
        <begin position="430"/>
        <end position="482"/>
    </location>
</feature>
<dbReference type="NCBIfam" id="TIGR02397">
    <property type="entry name" value="dnaX_nterm"/>
    <property type="match status" value="1"/>
</dbReference>